<evidence type="ECO:0000313" key="4">
    <source>
        <dbReference type="EMBL" id="CAD8469729.1"/>
    </source>
</evidence>
<feature type="domain" description="SUI1" evidence="3">
    <location>
        <begin position="125"/>
        <end position="196"/>
    </location>
</feature>
<dbReference type="InterPro" id="IPR050318">
    <property type="entry name" value="DENR/SUI1_TIF"/>
</dbReference>
<reference evidence="4" key="1">
    <citation type="submission" date="2021-01" db="EMBL/GenBank/DDBJ databases">
        <authorList>
            <person name="Corre E."/>
            <person name="Pelletier E."/>
            <person name="Niang G."/>
            <person name="Scheremetjew M."/>
            <person name="Finn R."/>
            <person name="Kale V."/>
            <person name="Holt S."/>
            <person name="Cochrane G."/>
            <person name="Meng A."/>
            <person name="Brown T."/>
            <person name="Cohen L."/>
        </authorList>
    </citation>
    <scope>NUCLEOTIDE SEQUENCE</scope>
    <source>
        <strain evidence="4">CCMP325</strain>
    </source>
</reference>
<dbReference type="Pfam" id="PF01253">
    <property type="entry name" value="SUI1"/>
    <property type="match status" value="1"/>
</dbReference>
<dbReference type="InterPro" id="IPR048517">
    <property type="entry name" value="DENR_N"/>
</dbReference>
<dbReference type="InterPro" id="IPR001950">
    <property type="entry name" value="SUI1"/>
</dbReference>
<proteinExistence type="inferred from homology"/>
<gene>
    <name evidence="4" type="ORF">HPHI1048_LOCUS2606</name>
</gene>
<protein>
    <recommendedName>
        <fullName evidence="3">SUI1 domain-containing protein</fullName>
    </recommendedName>
</protein>
<organism evidence="4">
    <name type="scientific">Hanusia phi</name>
    <dbReference type="NCBI Taxonomy" id="3032"/>
    <lineage>
        <taxon>Eukaryota</taxon>
        <taxon>Cryptophyceae</taxon>
        <taxon>Pyrenomonadales</taxon>
        <taxon>Geminigeraceae</taxon>
        <taxon>Hanusia</taxon>
    </lineage>
</organism>
<feature type="region of interest" description="Disordered" evidence="2">
    <location>
        <begin position="1"/>
        <end position="25"/>
    </location>
</feature>
<feature type="compositionally biased region" description="Acidic residues" evidence="2">
    <location>
        <begin position="12"/>
        <end position="22"/>
    </location>
</feature>
<comment type="similarity">
    <text evidence="1">Belongs to the DENR family.</text>
</comment>
<dbReference type="PANTHER" id="PTHR12789">
    <property type="entry name" value="DENSITY-REGULATED PROTEIN HOMOLOG"/>
    <property type="match status" value="1"/>
</dbReference>
<dbReference type="GO" id="GO:0003729">
    <property type="term" value="F:mRNA binding"/>
    <property type="evidence" value="ECO:0007669"/>
    <property type="project" value="TreeGrafter"/>
</dbReference>
<dbReference type="Gene3D" id="3.30.780.10">
    <property type="entry name" value="SUI1-like domain"/>
    <property type="match status" value="1"/>
</dbReference>
<evidence type="ECO:0000256" key="1">
    <source>
        <dbReference type="ARBA" id="ARBA00007514"/>
    </source>
</evidence>
<evidence type="ECO:0000256" key="2">
    <source>
        <dbReference type="SAM" id="MobiDB-lite"/>
    </source>
</evidence>
<dbReference type="GO" id="GO:0003743">
    <property type="term" value="F:translation initiation factor activity"/>
    <property type="evidence" value="ECO:0007669"/>
    <property type="project" value="InterPro"/>
</dbReference>
<dbReference type="GO" id="GO:0001731">
    <property type="term" value="P:formation of translation preinitiation complex"/>
    <property type="evidence" value="ECO:0007669"/>
    <property type="project" value="TreeGrafter"/>
</dbReference>
<name>A0A7S0E0K1_9CRYP</name>
<dbReference type="AlphaFoldDB" id="A0A7S0E0K1"/>
<evidence type="ECO:0000259" key="3">
    <source>
        <dbReference type="PROSITE" id="PS50296"/>
    </source>
</evidence>
<sequence length="230" mass="24725">MPRRARKKTDSSDEENGSDEEVAQVASKLDEAELDSSYPLKVLYCGACSCPPEYCAWMGAKSGEVAPECKAWLLANAPELAAKYGYSVEQAGVAAAATGGDAKEAEPKVKELPGGKKVKEPAKEVWLSSKQRQKRKFVCTVRGLELFGIKLPDACKIFKKKFSTGAAVTETADNKEEIEIQGDVKDDLVSVIVKEFKIDIKDIFFVDGAGPKLTKIPAAEDSGTMAVGGK</sequence>
<dbReference type="CDD" id="cd11607">
    <property type="entry name" value="DENR_C"/>
    <property type="match status" value="1"/>
</dbReference>
<dbReference type="PANTHER" id="PTHR12789:SF0">
    <property type="entry name" value="DENSITY-REGULATED PROTEIN"/>
    <property type="match status" value="1"/>
</dbReference>
<dbReference type="PROSITE" id="PS50296">
    <property type="entry name" value="SUI1"/>
    <property type="match status" value="1"/>
</dbReference>
<dbReference type="InterPro" id="IPR036877">
    <property type="entry name" value="SUI1_dom_sf"/>
</dbReference>
<dbReference type="InterPro" id="IPR046447">
    <property type="entry name" value="DENR_C"/>
</dbReference>
<accession>A0A7S0E0K1</accession>
<dbReference type="GO" id="GO:0002188">
    <property type="term" value="P:translation reinitiation"/>
    <property type="evidence" value="ECO:0007669"/>
    <property type="project" value="TreeGrafter"/>
</dbReference>
<dbReference type="SUPFAM" id="SSF55159">
    <property type="entry name" value="eIF1-like"/>
    <property type="match status" value="1"/>
</dbReference>
<dbReference type="Pfam" id="PF21023">
    <property type="entry name" value="DENR_N"/>
    <property type="match status" value="1"/>
</dbReference>
<dbReference type="EMBL" id="HBEO01003663">
    <property type="protein sequence ID" value="CAD8469729.1"/>
    <property type="molecule type" value="Transcribed_RNA"/>
</dbReference>